<keyword evidence="1" id="KW-0812">Transmembrane</keyword>
<comment type="caution">
    <text evidence="2">The sequence shown here is derived from an EMBL/GenBank/DDBJ whole genome shotgun (WGS) entry which is preliminary data.</text>
</comment>
<evidence type="ECO:0000313" key="3">
    <source>
        <dbReference type="Proteomes" id="UP000285326"/>
    </source>
</evidence>
<name>A0A420IWT0_9PEZI</name>
<sequence>MSNSDKIKTLSGQNEIPISYLVAFVLGIIVLIITLISLCILALSMRRQFQRRLLLKAIHEQEDDTKISFIGSDQNYGVERHKTGFFRTDSPANNSLNTSEKDFEVIEI</sequence>
<keyword evidence="1" id="KW-0472">Membrane</keyword>
<gene>
    <name evidence="2" type="ORF">GcM1_206028</name>
</gene>
<evidence type="ECO:0000313" key="2">
    <source>
        <dbReference type="EMBL" id="RKF78992.1"/>
    </source>
</evidence>
<protein>
    <submittedName>
        <fullName evidence="2">Uncharacterized protein</fullName>
    </submittedName>
</protein>
<feature type="transmembrane region" description="Helical" evidence="1">
    <location>
        <begin position="20"/>
        <end position="43"/>
    </location>
</feature>
<proteinExistence type="predicted"/>
<evidence type="ECO:0000256" key="1">
    <source>
        <dbReference type="SAM" id="Phobius"/>
    </source>
</evidence>
<dbReference type="AlphaFoldDB" id="A0A420IWT0"/>
<dbReference type="EMBL" id="MCBS01020655">
    <property type="protein sequence ID" value="RKF78992.1"/>
    <property type="molecule type" value="Genomic_DNA"/>
</dbReference>
<keyword evidence="1" id="KW-1133">Transmembrane helix</keyword>
<accession>A0A420IWT0</accession>
<dbReference type="Proteomes" id="UP000285326">
    <property type="component" value="Unassembled WGS sequence"/>
</dbReference>
<organism evidence="2 3">
    <name type="scientific">Golovinomyces cichoracearum</name>
    <dbReference type="NCBI Taxonomy" id="62708"/>
    <lineage>
        <taxon>Eukaryota</taxon>
        <taxon>Fungi</taxon>
        <taxon>Dikarya</taxon>
        <taxon>Ascomycota</taxon>
        <taxon>Pezizomycotina</taxon>
        <taxon>Leotiomycetes</taxon>
        <taxon>Erysiphales</taxon>
        <taxon>Erysiphaceae</taxon>
        <taxon>Golovinomyces</taxon>
    </lineage>
</organism>
<reference evidence="2 3" key="1">
    <citation type="journal article" date="2018" name="BMC Genomics">
        <title>Comparative genome analyses reveal sequence features reflecting distinct modes of host-adaptation between dicot and monocot powdery mildew.</title>
        <authorList>
            <person name="Wu Y."/>
            <person name="Ma X."/>
            <person name="Pan Z."/>
            <person name="Kale S.D."/>
            <person name="Song Y."/>
            <person name="King H."/>
            <person name="Zhang Q."/>
            <person name="Presley C."/>
            <person name="Deng X."/>
            <person name="Wei C.I."/>
            <person name="Xiao S."/>
        </authorList>
    </citation>
    <scope>NUCLEOTIDE SEQUENCE [LARGE SCALE GENOMIC DNA]</scope>
    <source>
        <strain evidence="2">UMSG1</strain>
    </source>
</reference>